<evidence type="ECO:0000313" key="2">
    <source>
        <dbReference type="Proteomes" id="UP001148629"/>
    </source>
</evidence>
<keyword evidence="2" id="KW-1185">Reference proteome</keyword>
<gene>
    <name evidence="1" type="ORF">NM208_g8185</name>
</gene>
<dbReference type="Proteomes" id="UP001148629">
    <property type="component" value="Unassembled WGS sequence"/>
</dbReference>
<proteinExistence type="predicted"/>
<evidence type="ECO:0000313" key="1">
    <source>
        <dbReference type="EMBL" id="KAJ3532986.1"/>
    </source>
</evidence>
<reference evidence="1" key="1">
    <citation type="submission" date="2022-08" db="EMBL/GenBank/DDBJ databases">
        <title>Genome Sequence of Fusarium decemcellulare.</title>
        <authorList>
            <person name="Buettner E."/>
        </authorList>
    </citation>
    <scope>NUCLEOTIDE SEQUENCE</scope>
    <source>
        <strain evidence="1">Babe19</strain>
    </source>
</reference>
<name>A0ACC1S6E6_9HYPO</name>
<organism evidence="1 2">
    <name type="scientific">Fusarium decemcellulare</name>
    <dbReference type="NCBI Taxonomy" id="57161"/>
    <lineage>
        <taxon>Eukaryota</taxon>
        <taxon>Fungi</taxon>
        <taxon>Dikarya</taxon>
        <taxon>Ascomycota</taxon>
        <taxon>Pezizomycotina</taxon>
        <taxon>Sordariomycetes</taxon>
        <taxon>Hypocreomycetidae</taxon>
        <taxon>Hypocreales</taxon>
        <taxon>Nectriaceae</taxon>
        <taxon>Fusarium</taxon>
        <taxon>Fusarium decemcellulare species complex</taxon>
    </lineage>
</organism>
<comment type="caution">
    <text evidence="1">The sequence shown here is derived from an EMBL/GenBank/DDBJ whole genome shotgun (WGS) entry which is preliminary data.</text>
</comment>
<protein>
    <submittedName>
        <fullName evidence="1">Uncharacterized protein</fullName>
    </submittedName>
</protein>
<sequence length="562" mass="63046">MNPQQTSPYSVLDEASKVFHNGILNNPQTRQHLLPAIAKYAEGIRFEGSQSPQLPVNWRFTESLASLKALEAAYVNAILDKAYGKTPQKVVINTDHALLFIMSIMLWSIDPDGQNVTFEATRTDPKGRELYQSIFTDYDVHKSLDGPWRCCTSNIYQTRDDKYFHLHGSLNPDVVLDMLKLPVQPPTKDTFADVLPIFRAAVAQWTSHDIDHLSNDVVKTAGTICHTIDSYRETEQGKANAHVGLWETFKRNDHQPASWWFASIGKKPADASRPLAGLKVLDFTRIIAGPVLTRGISRAGRECYSSYITNSHEREILRQLIVNCDVFVTSYRPNALDKFGFSANDIFNLCKTRERGIVVVRLNSYGWHGPLQARSGWQQISDAHCGVSWEFGRAMGKDEPVTPVFPNSDFCTGISGICGVMDALLRRGLEGGSYQVDLALDYYNNWLVKSVGTYPDDVWNALWGRFGSPVFSHDDHMLFLLLTYMAMLRKTSPGLFSASFFETRRSDHLGYSIRTVKPVLQFPSGLVQPGFQVGTRGNGVDAPEWPKDLTVETIKSARLAKL</sequence>
<dbReference type="EMBL" id="JANRMS010000907">
    <property type="protein sequence ID" value="KAJ3532986.1"/>
    <property type="molecule type" value="Genomic_DNA"/>
</dbReference>
<accession>A0ACC1S6E6</accession>